<evidence type="ECO:0000313" key="3">
    <source>
        <dbReference type="Proteomes" id="UP001156601"/>
    </source>
</evidence>
<proteinExistence type="predicted"/>
<organism evidence="2 3">
    <name type="scientific">Agaribacter marinus</name>
    <dbReference type="NCBI Taxonomy" id="1431249"/>
    <lineage>
        <taxon>Bacteria</taxon>
        <taxon>Pseudomonadati</taxon>
        <taxon>Pseudomonadota</taxon>
        <taxon>Gammaproteobacteria</taxon>
        <taxon>Alteromonadales</taxon>
        <taxon>Alteromonadaceae</taxon>
        <taxon>Agaribacter</taxon>
    </lineage>
</organism>
<evidence type="ECO:0000313" key="2">
    <source>
        <dbReference type="EMBL" id="GLR70165.1"/>
    </source>
</evidence>
<dbReference type="Proteomes" id="UP001156601">
    <property type="component" value="Unassembled WGS sequence"/>
</dbReference>
<reference evidence="2" key="2">
    <citation type="submission" date="2023-01" db="EMBL/GenBank/DDBJ databases">
        <title>Draft genome sequence of Agaribacter marinus strain NBRC 110023.</title>
        <authorList>
            <person name="Sun Q."/>
            <person name="Mori K."/>
        </authorList>
    </citation>
    <scope>NUCLEOTIDE SEQUENCE</scope>
    <source>
        <strain evidence="2">NBRC 110023</strain>
    </source>
</reference>
<dbReference type="InterPro" id="IPR046865">
    <property type="entry name" value="FapA_b_solenoid"/>
</dbReference>
<dbReference type="AlphaFoldDB" id="A0AA37T1Z4"/>
<evidence type="ECO:0000259" key="1">
    <source>
        <dbReference type="Pfam" id="PF20250"/>
    </source>
</evidence>
<gene>
    <name evidence="2" type="ORF">GCM10007852_10730</name>
</gene>
<dbReference type="PANTHER" id="PTHR38032:SF1">
    <property type="entry name" value="RNA-BINDING PROTEIN KHPB N-TERMINAL DOMAIN-CONTAINING PROTEIN"/>
    <property type="match status" value="1"/>
</dbReference>
<sequence>MKGVTFSENTEKMQLDVEIDPLLIEDVLKADVFINYIKTTSFAAFYILKNSIQELVGTVNTARDEGKMNMITWKIGEYRDAELSTHASKDHMSVEITITSAYKGDTPDLEDVIDSLNRQGVVRGISKKRIQRLVNASLESEPGSKHSDIVAIGLPPRRGKSSHIIPLVQNALDRILSPRQADKDKVNMRDLGEIICVPVGTAVARRVAPTNGRVGFTVKNHPVNADPGEWHHIKLGQNTTIDKDDENIIRSTVAGLPKFEKLVMNIDDTFVTEGVNVKTGNVHYKGAVIVNGDVTEQMQIIADGDVTVNGFVESALIKAGGDIIITHGATGKMDEDDCQLYADGNIFIQHGQGLDIVVDKNLTVKKQLAYSKVKCKGSITIGDPKKPRGKLFASKINCAGIIRAGCIGAISGSSLEIDYSEAYNKLCGRVDAIGDLLKDLQRTNANHEIRMTEVHGKRIHNALLSKLTNLTDKLESERVLLDWLRNSEKELREAKVQYEESARVLAYQEMYPGVTIKLNNRIWKAEKEYLRSRIAYEGRVWKYEPII</sequence>
<dbReference type="PANTHER" id="PTHR38032">
    <property type="entry name" value="POLYMERASE-RELATED"/>
    <property type="match status" value="1"/>
</dbReference>
<feature type="domain" description="Flagellar Assembly Protein A N-terminal region" evidence="1">
    <location>
        <begin position="87"/>
        <end position="261"/>
    </location>
</feature>
<reference evidence="2" key="1">
    <citation type="journal article" date="2014" name="Int. J. Syst. Evol. Microbiol.">
        <title>Complete genome sequence of Corynebacterium casei LMG S-19264T (=DSM 44701T), isolated from a smear-ripened cheese.</title>
        <authorList>
            <consortium name="US DOE Joint Genome Institute (JGI-PGF)"/>
            <person name="Walter F."/>
            <person name="Albersmeier A."/>
            <person name="Kalinowski J."/>
            <person name="Ruckert C."/>
        </authorList>
    </citation>
    <scope>NUCLEOTIDE SEQUENCE</scope>
    <source>
        <strain evidence="2">NBRC 110023</strain>
    </source>
</reference>
<comment type="caution">
    <text evidence="2">The sequence shown here is derived from an EMBL/GenBank/DDBJ whole genome shotgun (WGS) entry which is preliminary data.</text>
</comment>
<dbReference type="InterPro" id="IPR046866">
    <property type="entry name" value="FapA_N"/>
</dbReference>
<protein>
    <recommendedName>
        <fullName evidence="1">Flagellar Assembly Protein A N-terminal region domain-containing protein</fullName>
    </recommendedName>
</protein>
<dbReference type="EMBL" id="BSOT01000005">
    <property type="protein sequence ID" value="GLR70165.1"/>
    <property type="molecule type" value="Genomic_DNA"/>
</dbReference>
<dbReference type="InterPro" id="IPR005646">
    <property type="entry name" value="FapA"/>
</dbReference>
<dbReference type="Pfam" id="PF03961">
    <property type="entry name" value="FapA"/>
    <property type="match status" value="1"/>
</dbReference>
<dbReference type="RefSeq" id="WP_284216469.1">
    <property type="nucleotide sequence ID" value="NZ_BSOT01000005.1"/>
</dbReference>
<dbReference type="Pfam" id="PF20250">
    <property type="entry name" value="FapA_N"/>
    <property type="match status" value="1"/>
</dbReference>
<accession>A0AA37T1Z4</accession>
<keyword evidence="3" id="KW-1185">Reference proteome</keyword>
<name>A0AA37T1Z4_9ALTE</name>